<name>A0A6A4SRY0_SCOMX</name>
<comment type="caution">
    <text evidence="1">The sequence shown here is derived from an EMBL/GenBank/DDBJ whole genome shotgun (WGS) entry which is preliminary data.</text>
</comment>
<proteinExistence type="predicted"/>
<sequence>MRNTFFSTLHEPKRDFNEEPSLRLACHSGVVAGGRHGRSCGLESARVDISFCPAVIWENFFLILLTFRRKLLSFDKHQDKVTLITSRVRFAGGDDTWFEWPSSLVCYTSPTAVLQVVSCGLDNVGGLSKKNTFIMIAVMTEKNESKWGAACHIKEYSKAHHSWEDSVLYILHFTLLQYKRRNLPDSYGAVKCGVLSLKLFEGKTLWFSPQHSASAASHVTICESEPSSSFHTSPFKIKGPALNARRQGHRSPCVTHWIHFPA</sequence>
<organism evidence="1 2">
    <name type="scientific">Scophthalmus maximus</name>
    <name type="common">Turbot</name>
    <name type="synonym">Psetta maxima</name>
    <dbReference type="NCBI Taxonomy" id="52904"/>
    <lineage>
        <taxon>Eukaryota</taxon>
        <taxon>Metazoa</taxon>
        <taxon>Chordata</taxon>
        <taxon>Craniata</taxon>
        <taxon>Vertebrata</taxon>
        <taxon>Euteleostomi</taxon>
        <taxon>Actinopterygii</taxon>
        <taxon>Neopterygii</taxon>
        <taxon>Teleostei</taxon>
        <taxon>Neoteleostei</taxon>
        <taxon>Acanthomorphata</taxon>
        <taxon>Carangaria</taxon>
        <taxon>Pleuronectiformes</taxon>
        <taxon>Pleuronectoidei</taxon>
        <taxon>Scophthalmidae</taxon>
        <taxon>Scophthalmus</taxon>
    </lineage>
</organism>
<protein>
    <submittedName>
        <fullName evidence="1">Uncharacterized protein</fullName>
    </submittedName>
</protein>
<evidence type="ECO:0000313" key="1">
    <source>
        <dbReference type="EMBL" id="KAF0035429.1"/>
    </source>
</evidence>
<dbReference type="Proteomes" id="UP000438429">
    <property type="component" value="Unassembled WGS sequence"/>
</dbReference>
<dbReference type="AlphaFoldDB" id="A0A6A4SRY0"/>
<reference evidence="1 2" key="1">
    <citation type="submission" date="2019-06" db="EMBL/GenBank/DDBJ databases">
        <title>Draft genomes of female and male turbot (Scophthalmus maximus).</title>
        <authorList>
            <person name="Xu H."/>
            <person name="Xu X.-W."/>
            <person name="Shao C."/>
            <person name="Chen S."/>
        </authorList>
    </citation>
    <scope>NUCLEOTIDE SEQUENCE [LARGE SCALE GENOMIC DNA]</scope>
    <source>
        <strain evidence="1">Ysfricsl-2016a</strain>
        <tissue evidence="1">Blood</tissue>
    </source>
</reference>
<accession>A0A6A4SRY0</accession>
<gene>
    <name evidence="1" type="ORF">F2P81_013187</name>
</gene>
<evidence type="ECO:0000313" key="2">
    <source>
        <dbReference type="Proteomes" id="UP000438429"/>
    </source>
</evidence>
<dbReference type="EMBL" id="VEVO01000011">
    <property type="protein sequence ID" value="KAF0035429.1"/>
    <property type="molecule type" value="Genomic_DNA"/>
</dbReference>